<comment type="caution">
    <text evidence="8">The sequence shown here is derived from an EMBL/GenBank/DDBJ whole genome shotgun (WGS) entry which is preliminary data.</text>
</comment>
<dbReference type="EMBL" id="VFMO01000001">
    <property type="protein sequence ID" value="TQJ13439.1"/>
    <property type="molecule type" value="Genomic_DNA"/>
</dbReference>
<dbReference type="Gene3D" id="3.40.30.10">
    <property type="entry name" value="Glutaredoxin"/>
    <property type="match status" value="1"/>
</dbReference>
<feature type="signal peptide" evidence="6">
    <location>
        <begin position="1"/>
        <end position="25"/>
    </location>
</feature>
<keyword evidence="9" id="KW-1185">Reference proteome</keyword>
<comment type="subcellular location">
    <subcellularLocation>
        <location evidence="1">Cell envelope</location>
    </subcellularLocation>
</comment>
<evidence type="ECO:0000313" key="8">
    <source>
        <dbReference type="EMBL" id="TQJ13439.1"/>
    </source>
</evidence>
<dbReference type="PANTHER" id="PTHR42852">
    <property type="entry name" value="THIOL:DISULFIDE INTERCHANGE PROTEIN DSBE"/>
    <property type="match status" value="1"/>
</dbReference>
<evidence type="ECO:0000313" key="9">
    <source>
        <dbReference type="Proteomes" id="UP000320806"/>
    </source>
</evidence>
<dbReference type="InterPro" id="IPR000866">
    <property type="entry name" value="AhpC/TSA"/>
</dbReference>
<dbReference type="GO" id="GO:0030313">
    <property type="term" value="C:cell envelope"/>
    <property type="evidence" value="ECO:0007669"/>
    <property type="project" value="UniProtKB-SubCell"/>
</dbReference>
<keyword evidence="5" id="KW-0676">Redox-active center</keyword>
<evidence type="ECO:0000256" key="6">
    <source>
        <dbReference type="SAM" id="SignalP"/>
    </source>
</evidence>
<feature type="domain" description="Thioredoxin" evidence="7">
    <location>
        <begin position="53"/>
        <end position="197"/>
    </location>
</feature>
<keyword evidence="6" id="KW-0732">Signal</keyword>
<dbReference type="PROSITE" id="PS00194">
    <property type="entry name" value="THIOREDOXIN_1"/>
    <property type="match status" value="1"/>
</dbReference>
<dbReference type="Proteomes" id="UP000320806">
    <property type="component" value="Unassembled WGS sequence"/>
</dbReference>
<evidence type="ECO:0000259" key="7">
    <source>
        <dbReference type="PROSITE" id="PS51352"/>
    </source>
</evidence>
<dbReference type="AlphaFoldDB" id="A0A542EDN7"/>
<dbReference type="PROSITE" id="PS51257">
    <property type="entry name" value="PROKAR_LIPOPROTEIN"/>
    <property type="match status" value="1"/>
</dbReference>
<dbReference type="PANTHER" id="PTHR42852:SF6">
    <property type="entry name" value="THIOL:DISULFIDE INTERCHANGE PROTEIN DSBE"/>
    <property type="match status" value="1"/>
</dbReference>
<evidence type="ECO:0000256" key="1">
    <source>
        <dbReference type="ARBA" id="ARBA00004196"/>
    </source>
</evidence>
<evidence type="ECO:0000256" key="3">
    <source>
        <dbReference type="ARBA" id="ARBA00022968"/>
    </source>
</evidence>
<keyword evidence="4" id="KW-1015">Disulfide bond</keyword>
<dbReference type="PROSITE" id="PS51352">
    <property type="entry name" value="THIOREDOXIN_2"/>
    <property type="match status" value="1"/>
</dbReference>
<keyword evidence="8" id="KW-0413">Isomerase</keyword>
<proteinExistence type="predicted"/>
<accession>A0A542EDN7</accession>
<sequence>MTRVFRRLTAGAVAVLLAGSLAACSDDPNSIGAQANKGDSKGYVAGDGTIEQIGSGERGKPVSLSGKLLDGTQWSSDQATGKVVVLNVWGAWCPPCQEELPHLQKAWTGWQDSGKPVVMLGINQRDSVQRAQAMLDKFAISYPSLAEDGGRALLSLQGKVRAYPTTLVLDKQHRIAARVSGEVTESTLNGLVDDVLKSS</sequence>
<dbReference type="OrthoDB" id="9796554at2"/>
<dbReference type="GO" id="GO:0016209">
    <property type="term" value="F:antioxidant activity"/>
    <property type="evidence" value="ECO:0007669"/>
    <property type="project" value="InterPro"/>
</dbReference>
<feature type="chain" id="PRO_5039015237" evidence="6">
    <location>
        <begin position="26"/>
        <end position="199"/>
    </location>
</feature>
<keyword evidence="3" id="KW-0812">Transmembrane</keyword>
<dbReference type="SUPFAM" id="SSF52833">
    <property type="entry name" value="Thioredoxin-like"/>
    <property type="match status" value="1"/>
</dbReference>
<dbReference type="Pfam" id="PF00578">
    <property type="entry name" value="AhpC-TSA"/>
    <property type="match status" value="1"/>
</dbReference>
<dbReference type="InterPro" id="IPR036249">
    <property type="entry name" value="Thioredoxin-like_sf"/>
</dbReference>
<dbReference type="InterPro" id="IPR017937">
    <property type="entry name" value="Thioredoxin_CS"/>
</dbReference>
<dbReference type="InterPro" id="IPR050553">
    <property type="entry name" value="Thioredoxin_ResA/DsbE_sf"/>
</dbReference>
<dbReference type="GO" id="GO:0016853">
    <property type="term" value="F:isomerase activity"/>
    <property type="evidence" value="ECO:0007669"/>
    <property type="project" value="UniProtKB-KW"/>
</dbReference>
<reference evidence="8 9" key="1">
    <citation type="submission" date="2019-06" db="EMBL/GenBank/DDBJ databases">
        <title>Sequencing the genomes of 1000 actinobacteria strains.</title>
        <authorList>
            <person name="Klenk H.-P."/>
        </authorList>
    </citation>
    <scope>NUCLEOTIDE SEQUENCE [LARGE SCALE GENOMIC DNA]</scope>
    <source>
        <strain evidence="8 9">DSM 19828</strain>
    </source>
</reference>
<name>A0A542EDN7_9MICO</name>
<protein>
    <submittedName>
        <fullName evidence="8">Thiol-disulfide isomerase/thioredoxin</fullName>
    </submittedName>
</protein>
<evidence type="ECO:0000256" key="4">
    <source>
        <dbReference type="ARBA" id="ARBA00023157"/>
    </source>
</evidence>
<dbReference type="GO" id="GO:0017004">
    <property type="term" value="P:cytochrome complex assembly"/>
    <property type="evidence" value="ECO:0007669"/>
    <property type="project" value="UniProtKB-KW"/>
</dbReference>
<organism evidence="8 9">
    <name type="scientific">Yimella lutea</name>
    <dbReference type="NCBI Taxonomy" id="587872"/>
    <lineage>
        <taxon>Bacteria</taxon>
        <taxon>Bacillati</taxon>
        <taxon>Actinomycetota</taxon>
        <taxon>Actinomycetes</taxon>
        <taxon>Micrococcales</taxon>
        <taxon>Dermacoccaceae</taxon>
        <taxon>Yimella</taxon>
    </lineage>
</organism>
<evidence type="ECO:0000256" key="5">
    <source>
        <dbReference type="ARBA" id="ARBA00023284"/>
    </source>
</evidence>
<dbReference type="InterPro" id="IPR013766">
    <property type="entry name" value="Thioredoxin_domain"/>
</dbReference>
<keyword evidence="3" id="KW-0735">Signal-anchor</keyword>
<dbReference type="CDD" id="cd02966">
    <property type="entry name" value="TlpA_like_family"/>
    <property type="match status" value="1"/>
</dbReference>
<evidence type="ECO:0000256" key="2">
    <source>
        <dbReference type="ARBA" id="ARBA00022748"/>
    </source>
</evidence>
<dbReference type="GO" id="GO:0016491">
    <property type="term" value="F:oxidoreductase activity"/>
    <property type="evidence" value="ECO:0007669"/>
    <property type="project" value="InterPro"/>
</dbReference>
<dbReference type="RefSeq" id="WP_141927554.1">
    <property type="nucleotide sequence ID" value="NZ_BAABCI010000015.1"/>
</dbReference>
<keyword evidence="2" id="KW-0201">Cytochrome c-type biogenesis</keyword>
<gene>
    <name evidence="8" type="ORF">FB459_0856</name>
</gene>